<dbReference type="AlphaFoldDB" id="A0A2P2ND74"/>
<evidence type="ECO:0000313" key="1">
    <source>
        <dbReference type="EMBL" id="MBX40433.1"/>
    </source>
</evidence>
<sequence>MHVVQLRLLKGKTKEPLSSVVWRTTSLQNEVYLHLLERKIKKNP</sequence>
<name>A0A2P2ND74_RHIMU</name>
<protein>
    <submittedName>
        <fullName evidence="1">Uncharacterized protein</fullName>
    </submittedName>
</protein>
<accession>A0A2P2ND74</accession>
<organism evidence="1">
    <name type="scientific">Rhizophora mucronata</name>
    <name type="common">Asiatic mangrove</name>
    <dbReference type="NCBI Taxonomy" id="61149"/>
    <lineage>
        <taxon>Eukaryota</taxon>
        <taxon>Viridiplantae</taxon>
        <taxon>Streptophyta</taxon>
        <taxon>Embryophyta</taxon>
        <taxon>Tracheophyta</taxon>
        <taxon>Spermatophyta</taxon>
        <taxon>Magnoliopsida</taxon>
        <taxon>eudicotyledons</taxon>
        <taxon>Gunneridae</taxon>
        <taxon>Pentapetalae</taxon>
        <taxon>rosids</taxon>
        <taxon>fabids</taxon>
        <taxon>Malpighiales</taxon>
        <taxon>Rhizophoraceae</taxon>
        <taxon>Rhizophora</taxon>
    </lineage>
</organism>
<dbReference type="EMBL" id="GGEC01059949">
    <property type="protein sequence ID" value="MBX40433.1"/>
    <property type="molecule type" value="Transcribed_RNA"/>
</dbReference>
<proteinExistence type="predicted"/>
<reference evidence="1" key="1">
    <citation type="submission" date="2018-02" db="EMBL/GenBank/DDBJ databases">
        <title>Rhizophora mucronata_Transcriptome.</title>
        <authorList>
            <person name="Meera S.P."/>
            <person name="Sreeshan A."/>
            <person name="Augustine A."/>
        </authorList>
    </citation>
    <scope>NUCLEOTIDE SEQUENCE</scope>
    <source>
        <tissue evidence="1">Leaf</tissue>
    </source>
</reference>